<reference evidence="2" key="1">
    <citation type="submission" date="2020-05" db="EMBL/GenBank/DDBJ databases">
        <authorList>
            <person name="Chiriac C."/>
            <person name="Salcher M."/>
            <person name="Ghai R."/>
            <person name="Kavagutti S V."/>
        </authorList>
    </citation>
    <scope>NUCLEOTIDE SEQUENCE</scope>
</reference>
<protein>
    <submittedName>
        <fullName evidence="2">Unannotated protein</fullName>
    </submittedName>
</protein>
<sequence>MERTAVINENSRLLRGESAAEPLGPVTGCTVQLADGRTLHADEDLVRVLNLLLDTGLASRRAQVVVDTEWVAPETAATMLGVSRPTIYKWMDSGVLGWHKVGARRRVAREDIETLLRARATRALTEQVLVDKTLEDPLPESEYRKAMFAARRDGGPDTAADLRRAQMAAKARQAAQRAAE</sequence>
<organism evidence="2">
    <name type="scientific">freshwater metagenome</name>
    <dbReference type="NCBI Taxonomy" id="449393"/>
    <lineage>
        <taxon>unclassified sequences</taxon>
        <taxon>metagenomes</taxon>
        <taxon>ecological metagenomes</taxon>
    </lineage>
</organism>
<feature type="domain" description="Helix-turn-helix" evidence="1">
    <location>
        <begin position="74"/>
        <end position="119"/>
    </location>
</feature>
<evidence type="ECO:0000313" key="2">
    <source>
        <dbReference type="EMBL" id="CAB4966292.1"/>
    </source>
</evidence>
<dbReference type="AlphaFoldDB" id="A0A6J7LGM1"/>
<dbReference type="EMBL" id="CAFBNF010000442">
    <property type="protein sequence ID" value="CAB4966292.1"/>
    <property type="molecule type" value="Genomic_DNA"/>
</dbReference>
<dbReference type="NCBIfam" id="TIGR01764">
    <property type="entry name" value="excise"/>
    <property type="match status" value="1"/>
</dbReference>
<dbReference type="InterPro" id="IPR041657">
    <property type="entry name" value="HTH_17"/>
</dbReference>
<dbReference type="InterPro" id="IPR009061">
    <property type="entry name" value="DNA-bd_dom_put_sf"/>
</dbReference>
<dbReference type="InterPro" id="IPR010093">
    <property type="entry name" value="SinI_DNA-bd"/>
</dbReference>
<dbReference type="GO" id="GO:0003677">
    <property type="term" value="F:DNA binding"/>
    <property type="evidence" value="ECO:0007669"/>
    <property type="project" value="InterPro"/>
</dbReference>
<gene>
    <name evidence="2" type="ORF">UFOPK3773_02506</name>
</gene>
<accession>A0A6J7LGM1</accession>
<dbReference type="SUPFAM" id="SSF46955">
    <property type="entry name" value="Putative DNA-binding domain"/>
    <property type="match status" value="1"/>
</dbReference>
<proteinExistence type="predicted"/>
<evidence type="ECO:0000259" key="1">
    <source>
        <dbReference type="Pfam" id="PF12728"/>
    </source>
</evidence>
<name>A0A6J7LGM1_9ZZZZ</name>
<dbReference type="Pfam" id="PF12728">
    <property type="entry name" value="HTH_17"/>
    <property type="match status" value="1"/>
</dbReference>